<evidence type="ECO:0000313" key="2">
    <source>
        <dbReference type="EMBL" id="CEG41812.1"/>
    </source>
</evidence>
<organism evidence="2 3">
    <name type="scientific">Plasmopara halstedii</name>
    <name type="common">Downy mildew of sunflower</name>
    <dbReference type="NCBI Taxonomy" id="4781"/>
    <lineage>
        <taxon>Eukaryota</taxon>
        <taxon>Sar</taxon>
        <taxon>Stramenopiles</taxon>
        <taxon>Oomycota</taxon>
        <taxon>Peronosporomycetes</taxon>
        <taxon>Peronosporales</taxon>
        <taxon>Peronosporaceae</taxon>
        <taxon>Plasmopara</taxon>
    </lineage>
</organism>
<feature type="signal peptide" evidence="1">
    <location>
        <begin position="1"/>
        <end position="25"/>
    </location>
</feature>
<sequence>MPCSKLHVQSYGLFWFLSTVYLVHAAFFDTNLSTDTVFNLIVRRPRVAGGTLTIPIDSSVRLVKCSRGEARYNTIRLRYGISRKCLILRASDTLERDKWLVGIIQAMAALQNIGPYLPISAVD</sequence>
<keyword evidence="3" id="KW-1185">Reference proteome</keyword>
<dbReference type="RefSeq" id="XP_024578181.1">
    <property type="nucleotide sequence ID" value="XM_024727622.1"/>
</dbReference>
<proteinExistence type="predicted"/>
<evidence type="ECO:0000256" key="1">
    <source>
        <dbReference type="SAM" id="SignalP"/>
    </source>
</evidence>
<evidence type="ECO:0000313" key="3">
    <source>
        <dbReference type="Proteomes" id="UP000054928"/>
    </source>
</evidence>
<dbReference type="EMBL" id="CCYD01000610">
    <property type="protein sequence ID" value="CEG41812.1"/>
    <property type="molecule type" value="Genomic_DNA"/>
</dbReference>
<name>A0A0P1AL69_PLAHL</name>
<accession>A0A0P1AL69</accession>
<protein>
    <recommendedName>
        <fullName evidence="4">RxLR-like protein</fullName>
    </recommendedName>
</protein>
<dbReference type="OrthoDB" id="165643at2759"/>
<feature type="chain" id="PRO_5006058740" description="RxLR-like protein" evidence="1">
    <location>
        <begin position="26"/>
        <end position="123"/>
    </location>
</feature>
<dbReference type="GeneID" id="36407188"/>
<dbReference type="Proteomes" id="UP000054928">
    <property type="component" value="Unassembled WGS sequence"/>
</dbReference>
<keyword evidence="1" id="KW-0732">Signal</keyword>
<reference evidence="3" key="1">
    <citation type="submission" date="2014-09" db="EMBL/GenBank/DDBJ databases">
        <authorList>
            <person name="Sharma Rahul"/>
            <person name="Thines Marco"/>
        </authorList>
    </citation>
    <scope>NUCLEOTIDE SEQUENCE [LARGE SCALE GENOMIC DNA]</scope>
</reference>
<dbReference type="AlphaFoldDB" id="A0A0P1AL69"/>
<evidence type="ECO:0008006" key="4">
    <source>
        <dbReference type="Google" id="ProtNLM"/>
    </source>
</evidence>